<evidence type="ECO:0000256" key="3">
    <source>
        <dbReference type="ARBA" id="ARBA00022741"/>
    </source>
</evidence>
<dbReference type="InterPro" id="IPR035516">
    <property type="entry name" value="Gyrase/topoIV_suA_C"/>
</dbReference>
<dbReference type="SMART" id="SM00434">
    <property type="entry name" value="TOP4c"/>
    <property type="match status" value="1"/>
</dbReference>
<feature type="short sequence motif" description="GyrA-box" evidence="9">
    <location>
        <begin position="558"/>
        <end position="564"/>
    </location>
</feature>
<dbReference type="Pfam" id="PF03989">
    <property type="entry name" value="DNA_gyraseA_C"/>
    <property type="match status" value="6"/>
</dbReference>
<comment type="subunit">
    <text evidence="8">Heterotetramer composed of ParC and ParE.</text>
</comment>
<comment type="miscellaneous">
    <text evidence="9">Few gyrases are as efficient as E.coli at forming negative supercoils. Not all organisms have 2 type II topoisomerases; in organisms with a single type II topoisomerase this enzyme also has to decatenate newly replicated chromosomes.</text>
</comment>
<reference evidence="13 14" key="1">
    <citation type="journal article" date="2016" name="Nat. Commun.">
        <title>Thousands of microbial genomes shed light on interconnected biogeochemical processes in an aquifer system.</title>
        <authorList>
            <person name="Anantharaman K."/>
            <person name="Brown C.T."/>
            <person name="Hug L.A."/>
            <person name="Sharon I."/>
            <person name="Castelle C.J."/>
            <person name="Probst A.J."/>
            <person name="Thomas B.C."/>
            <person name="Singh A."/>
            <person name="Wilkins M.J."/>
            <person name="Karaoz U."/>
            <person name="Brodie E.L."/>
            <person name="Williams K.H."/>
            <person name="Hubbard S.S."/>
            <person name="Banfield J.F."/>
        </authorList>
    </citation>
    <scope>NUCLEOTIDE SEQUENCE [LARGE SCALE GENOMIC DNA]</scope>
</reference>
<evidence type="ECO:0000256" key="7">
    <source>
        <dbReference type="ARBA" id="ARBA00023235"/>
    </source>
</evidence>
<dbReference type="Gene3D" id="3.90.199.10">
    <property type="entry name" value="Topoisomerase II, domain 5"/>
    <property type="match status" value="1"/>
</dbReference>
<evidence type="ECO:0000256" key="8">
    <source>
        <dbReference type="ARBA" id="ARBA00063644"/>
    </source>
</evidence>
<evidence type="ECO:0000256" key="11">
    <source>
        <dbReference type="SAM" id="MobiDB-lite"/>
    </source>
</evidence>
<dbReference type="HAMAP" id="MF_01897">
    <property type="entry name" value="GyrA"/>
    <property type="match status" value="1"/>
</dbReference>
<dbReference type="InterPro" id="IPR006691">
    <property type="entry name" value="GyrA/parC_rep"/>
</dbReference>
<dbReference type="InterPro" id="IPR013760">
    <property type="entry name" value="Topo_IIA-like_dom_sf"/>
</dbReference>
<evidence type="ECO:0000256" key="9">
    <source>
        <dbReference type="HAMAP-Rule" id="MF_01897"/>
    </source>
</evidence>
<keyword evidence="4 9" id="KW-0067">ATP-binding</keyword>
<comment type="catalytic activity">
    <reaction evidence="1 9 10">
        <text>ATP-dependent breakage, passage and rejoining of double-stranded DNA.</text>
        <dbReference type="EC" id="5.6.2.2"/>
    </reaction>
</comment>
<comment type="subunit">
    <text evidence="9">Heterotetramer, composed of two GyrA and two GyrB chains. In the heterotetramer, GyrA contains the active site tyrosine that forms a transient covalent intermediate with DNA, while GyrB binds cofactors and catalyzes ATP hydrolysis.</text>
</comment>
<keyword evidence="3 9" id="KW-0547">Nucleotide-binding</keyword>
<feature type="active site" description="O-(5'-phospho-DNA)-tyrosine intermediate" evidence="9 10">
    <location>
        <position position="129"/>
    </location>
</feature>
<evidence type="ECO:0000256" key="1">
    <source>
        <dbReference type="ARBA" id="ARBA00000185"/>
    </source>
</evidence>
<feature type="domain" description="Topo IIA-type catalytic" evidence="12">
    <location>
        <begin position="41"/>
        <end position="531"/>
    </location>
</feature>
<dbReference type="AlphaFoldDB" id="A0A1F8DQ61"/>
<dbReference type="InterPro" id="IPR005743">
    <property type="entry name" value="GyrA"/>
</dbReference>
<dbReference type="EC" id="5.6.2.2" evidence="9"/>
<dbReference type="PANTHER" id="PTHR43493">
    <property type="entry name" value="DNA GYRASE/TOPOISOMERASE SUBUNIT A"/>
    <property type="match status" value="1"/>
</dbReference>
<dbReference type="NCBIfam" id="TIGR01063">
    <property type="entry name" value="gyrA"/>
    <property type="match status" value="1"/>
</dbReference>
<dbReference type="Proteomes" id="UP000177029">
    <property type="component" value="Unassembled WGS sequence"/>
</dbReference>
<dbReference type="GO" id="GO:0005737">
    <property type="term" value="C:cytoplasm"/>
    <property type="evidence" value="ECO:0007669"/>
    <property type="project" value="UniProtKB-SubCell"/>
</dbReference>
<dbReference type="InterPro" id="IPR013758">
    <property type="entry name" value="Topo_IIA_A/C_ab"/>
</dbReference>
<evidence type="ECO:0000256" key="5">
    <source>
        <dbReference type="ARBA" id="ARBA00023029"/>
    </source>
</evidence>
<dbReference type="GO" id="GO:0006261">
    <property type="term" value="P:DNA-templated DNA replication"/>
    <property type="evidence" value="ECO:0007669"/>
    <property type="project" value="UniProtKB-UniRule"/>
</dbReference>
<gene>
    <name evidence="9" type="primary">gyrA</name>
    <name evidence="13" type="ORF">A2755_03245</name>
</gene>
<evidence type="ECO:0000256" key="6">
    <source>
        <dbReference type="ARBA" id="ARBA00023125"/>
    </source>
</evidence>
<dbReference type="Gene3D" id="1.10.268.10">
    <property type="entry name" value="Topoisomerase, domain 3"/>
    <property type="match status" value="1"/>
</dbReference>
<dbReference type="GO" id="GO:0006265">
    <property type="term" value="P:DNA topological change"/>
    <property type="evidence" value="ECO:0007669"/>
    <property type="project" value="UniProtKB-UniRule"/>
</dbReference>
<dbReference type="NCBIfam" id="NF004044">
    <property type="entry name" value="PRK05561.1"/>
    <property type="match status" value="1"/>
</dbReference>
<dbReference type="PROSITE" id="PS52040">
    <property type="entry name" value="TOPO_IIA"/>
    <property type="match status" value="1"/>
</dbReference>
<dbReference type="FunFam" id="3.30.1360.40:FF:000002">
    <property type="entry name" value="DNA gyrase subunit A"/>
    <property type="match status" value="1"/>
</dbReference>
<accession>A0A1F8DQ61</accession>
<keyword evidence="5 9" id="KW-0799">Topoisomerase</keyword>
<dbReference type="Gene3D" id="3.30.1360.40">
    <property type="match status" value="1"/>
</dbReference>
<dbReference type="GO" id="GO:0005694">
    <property type="term" value="C:chromosome"/>
    <property type="evidence" value="ECO:0007669"/>
    <property type="project" value="InterPro"/>
</dbReference>
<dbReference type="Gene3D" id="2.120.10.90">
    <property type="entry name" value="DNA gyrase/topoisomerase IV, subunit A, C-terminal"/>
    <property type="match status" value="1"/>
</dbReference>
<dbReference type="CDD" id="cd00187">
    <property type="entry name" value="TOP4c"/>
    <property type="match status" value="1"/>
</dbReference>
<keyword evidence="9" id="KW-0963">Cytoplasm</keyword>
<comment type="similarity">
    <text evidence="2 9">Belongs to the type II topoisomerase GyrA/ParC subunit family.</text>
</comment>
<dbReference type="GO" id="GO:0009330">
    <property type="term" value="C:DNA topoisomerase type II (double strand cut, ATP-hydrolyzing) complex"/>
    <property type="evidence" value="ECO:0007669"/>
    <property type="project" value="TreeGrafter"/>
</dbReference>
<dbReference type="InterPro" id="IPR050220">
    <property type="entry name" value="Type_II_DNA_Topoisomerases"/>
</dbReference>
<dbReference type="SUPFAM" id="SSF101904">
    <property type="entry name" value="GyrA/ParC C-terminal domain-like"/>
    <property type="match status" value="1"/>
</dbReference>
<dbReference type="InterPro" id="IPR013757">
    <property type="entry name" value="Topo_IIA_A_a_sf"/>
</dbReference>
<protein>
    <recommendedName>
        <fullName evidence="9">DNA gyrase subunit A</fullName>
        <ecNumber evidence="9">5.6.2.2</ecNumber>
    </recommendedName>
</protein>
<dbReference type="SUPFAM" id="SSF56719">
    <property type="entry name" value="Type II DNA topoisomerase"/>
    <property type="match status" value="1"/>
</dbReference>
<evidence type="ECO:0000256" key="10">
    <source>
        <dbReference type="PROSITE-ProRule" id="PRU01384"/>
    </source>
</evidence>
<dbReference type="STRING" id="1802555.A2755_03245"/>
<evidence type="ECO:0000256" key="2">
    <source>
        <dbReference type="ARBA" id="ARBA00008263"/>
    </source>
</evidence>
<dbReference type="InterPro" id="IPR002205">
    <property type="entry name" value="Topo_IIA_dom_A"/>
</dbReference>
<keyword evidence="7 9" id="KW-0413">Isomerase</keyword>
<evidence type="ECO:0000313" key="13">
    <source>
        <dbReference type="EMBL" id="OGM90546.1"/>
    </source>
</evidence>
<dbReference type="Pfam" id="PF00521">
    <property type="entry name" value="DNA_topoisoIV"/>
    <property type="match status" value="1"/>
</dbReference>
<organism evidence="13 14">
    <name type="scientific">Candidatus Wolfebacteria bacterium RIFCSPHIGHO2_01_FULL_48_22</name>
    <dbReference type="NCBI Taxonomy" id="1802555"/>
    <lineage>
        <taxon>Bacteria</taxon>
        <taxon>Candidatus Wolfeibacteriota</taxon>
    </lineage>
</organism>
<dbReference type="EMBL" id="MGIP01000019">
    <property type="protein sequence ID" value="OGM90546.1"/>
    <property type="molecule type" value="Genomic_DNA"/>
</dbReference>
<dbReference type="GO" id="GO:0034335">
    <property type="term" value="F:DNA negative supercoiling activity"/>
    <property type="evidence" value="ECO:0007669"/>
    <property type="project" value="UniProtKB-ARBA"/>
</dbReference>
<feature type="region of interest" description="Disordered" evidence="11">
    <location>
        <begin position="260"/>
        <end position="280"/>
    </location>
</feature>
<sequence length="840" mass="92822">MPKQEEHKNIEHKQITDAEITTELEKSYLDYAMSVIVARALPDVRDGLKPVHRRILWAMWDMGLTHSAKLKKSANVVGEVLGKYHPHGDTSVYDSMVRMAQSFSLRYPLIEGQGNWGSVDGDNAAAMRYTECRLSKIAEEMLVDIEKDTVDFIPNYDASRDEPKTLPSKIPQMLLNGSTGIAVGMATDIPPHNLTEVSDALLYLIEKPNATTQDLMQFVQGPDFPTGGIMYDRKGIVEAYTTGQGAITSRGKADIVERKAGPVRSRPARGTATTAEGRSASNGTGQFNIVISEIPYRVNKAELVQKIAVLVTEKKIEGIKDLRDESDKEGLTVVIELKNDAAPQNILNKLYKLTELQKDFHLNMIGLVNGIQPQLLSLKDVLEQYVGHRQIVVRRRTEFELGKAKERAHILEGLVKALDHIDAVIATIKKSKDRNDAHANLIKKFSLTDVQATAILEMRLQALAALESQKIEDELKEKKALIKELEAILASPKKILDVIKKEIAYVKETYGDARRTKLVNSKIGEFKEEDLVAEEDVIITLSSSGYIKRVNPSVFKTQGRGGKGLIGSDVGEDDFLTHILYANTHDNILFFTDSGKVFQTKVYEVPQGSRTAKGKVVQNFLDMPPAESVKAIVAYNPKNSPFAFLVMATKHGVIKKTPLEDFGNVRRNGIIALKLRKGDELRWVKPSSGKDEILIITSHGQSIRFKESQLRPMGRTAAGVKGVTLKKEDSLIGIDISEAGGKGKILVVMEKGFAKQTPIKEYKIQSRGGQGVKTAKLTEKTGNIVAFKILADEEEIIVLSAKGQIIKTTIAAIRESGRATSGVRVMRLDDKDKIVAITCI</sequence>
<dbReference type="FunFam" id="1.10.268.10:FF:000001">
    <property type="entry name" value="DNA gyrase subunit A"/>
    <property type="match status" value="1"/>
</dbReference>
<comment type="subcellular location">
    <subcellularLocation>
        <location evidence="9">Cytoplasm</location>
    </subcellularLocation>
</comment>
<comment type="function">
    <text evidence="9">A type II topoisomerase that negatively supercoils closed circular double-stranded (ds) DNA in an ATP-dependent manner to modulate DNA topology and maintain chromosomes in an underwound state. Negative supercoiling favors strand separation, and DNA replication, transcription, recombination and repair, all of which involve strand separation. Also able to catalyze the interconversion of other topological isomers of dsDNA rings, including catenanes and knotted rings. Type II topoisomerases break and join 2 DNA strands simultaneously in an ATP-dependent manner.</text>
</comment>
<evidence type="ECO:0000313" key="14">
    <source>
        <dbReference type="Proteomes" id="UP000177029"/>
    </source>
</evidence>
<evidence type="ECO:0000259" key="12">
    <source>
        <dbReference type="PROSITE" id="PS52040"/>
    </source>
</evidence>
<feature type="compositionally biased region" description="Polar residues" evidence="11">
    <location>
        <begin position="271"/>
        <end position="280"/>
    </location>
</feature>
<name>A0A1F8DQ61_9BACT</name>
<dbReference type="GO" id="GO:0005524">
    <property type="term" value="F:ATP binding"/>
    <property type="evidence" value="ECO:0007669"/>
    <property type="project" value="UniProtKB-UniRule"/>
</dbReference>
<dbReference type="PANTHER" id="PTHR43493:SF5">
    <property type="entry name" value="DNA GYRASE SUBUNIT A, CHLOROPLASTIC_MITOCHONDRIAL"/>
    <property type="match status" value="1"/>
</dbReference>
<evidence type="ECO:0000256" key="4">
    <source>
        <dbReference type="ARBA" id="ARBA00022840"/>
    </source>
</evidence>
<dbReference type="FunFam" id="3.90.199.10:FF:000001">
    <property type="entry name" value="DNA gyrase subunit A"/>
    <property type="match status" value="1"/>
</dbReference>
<proteinExistence type="inferred from homology"/>
<dbReference type="GO" id="GO:0003677">
    <property type="term" value="F:DNA binding"/>
    <property type="evidence" value="ECO:0007669"/>
    <property type="project" value="UniProtKB-UniRule"/>
</dbReference>
<comment type="caution">
    <text evidence="13">The sequence shown here is derived from an EMBL/GenBank/DDBJ whole genome shotgun (WGS) entry which is preliminary data.</text>
</comment>
<dbReference type="FunFam" id="2.120.10.90:FF:000005">
    <property type="entry name" value="DNA topoisomerase 4 subunit A"/>
    <property type="match status" value="1"/>
</dbReference>
<keyword evidence="6 9" id="KW-0238">DNA-binding</keyword>